<comment type="caution">
    <text evidence="1">The sequence shown here is derived from an EMBL/GenBank/DDBJ whole genome shotgun (WGS) entry which is preliminary data.</text>
</comment>
<dbReference type="Pfam" id="PF09844">
    <property type="entry name" value="DUF2071"/>
    <property type="match status" value="1"/>
</dbReference>
<protein>
    <recommendedName>
        <fullName evidence="3">DUF2071 domain-containing protein</fullName>
    </recommendedName>
</protein>
<organism evidence="1 2">
    <name type="scientific">Sphingobacterium spiritivorum ATCC 33861</name>
    <dbReference type="NCBI Taxonomy" id="525373"/>
    <lineage>
        <taxon>Bacteria</taxon>
        <taxon>Pseudomonadati</taxon>
        <taxon>Bacteroidota</taxon>
        <taxon>Sphingobacteriia</taxon>
        <taxon>Sphingobacteriales</taxon>
        <taxon>Sphingobacteriaceae</taxon>
        <taxon>Sphingobacterium</taxon>
    </lineage>
</organism>
<reference evidence="1" key="1">
    <citation type="submission" date="2010-07" db="EMBL/GenBank/DDBJ databases">
        <authorList>
            <person name="Muzny D."/>
            <person name="Qin X."/>
            <person name="Buhay C."/>
            <person name="Dugan-Rocha S."/>
            <person name="Ding Y."/>
            <person name="Chen G."/>
            <person name="Hawes A."/>
            <person name="Holder M."/>
            <person name="Jhangiani S."/>
            <person name="Johnson A."/>
            <person name="Khan Z."/>
            <person name="Li Z."/>
            <person name="Liu W."/>
            <person name="Liu X."/>
            <person name="Perez L."/>
            <person name="Shen H."/>
            <person name="Wang Q."/>
            <person name="Watt J."/>
            <person name="Xi L."/>
            <person name="Xin Y."/>
            <person name="Zhou J."/>
            <person name="Deng J."/>
            <person name="Jiang H."/>
            <person name="Liu Y."/>
            <person name="Qu J."/>
            <person name="Song X.-Z."/>
            <person name="Zhang L."/>
            <person name="Villasana D."/>
            <person name="Johnson A."/>
            <person name="Liu J."/>
            <person name="Liyanage D."/>
            <person name="Lorensuhewa L."/>
            <person name="Robinson T."/>
            <person name="Song A."/>
            <person name="Song B.-B."/>
            <person name="Dinh H."/>
            <person name="Thornton R."/>
            <person name="Coyle M."/>
            <person name="Francisco L."/>
            <person name="Jackson L."/>
            <person name="Javaid M."/>
            <person name="Korchina V."/>
            <person name="Kovar C."/>
            <person name="Mata R."/>
            <person name="Mathew T."/>
            <person name="Ngo R."/>
            <person name="Nguyen L."/>
            <person name="Nguyen N."/>
            <person name="Okwuonu G."/>
            <person name="Ongeri F."/>
            <person name="Pham C."/>
            <person name="Simmons D."/>
            <person name="Wilczek-Boney K."/>
            <person name="Hale W."/>
            <person name="Jakkamsetti A."/>
            <person name="Pham P."/>
            <person name="Ruth R."/>
            <person name="San Lucas F."/>
            <person name="Warren J."/>
            <person name="Zhang J."/>
            <person name="Zhao Z."/>
            <person name="Zhou C."/>
            <person name="Zhu D."/>
            <person name="Lee S."/>
            <person name="Bess C."/>
            <person name="Blankenburg K."/>
            <person name="Forbes L."/>
            <person name="Fu Q."/>
            <person name="Gubbala S."/>
            <person name="Hirani K."/>
            <person name="Jayaseelan J.C."/>
            <person name="Lara F."/>
            <person name="Munidasa M."/>
            <person name="Palculict T."/>
            <person name="Patil S."/>
            <person name="Pu L.-L."/>
            <person name="Saada N."/>
            <person name="Tang L."/>
            <person name="Weissenberger G."/>
            <person name="Zhu Y."/>
            <person name="Hemphill L."/>
            <person name="Shang Y."/>
            <person name="Youmans B."/>
            <person name="Ayvaz T."/>
            <person name="Ross M."/>
            <person name="Santibanez J."/>
            <person name="Aqrawi P."/>
            <person name="Gross S."/>
            <person name="Joshi V."/>
            <person name="Fowler G."/>
            <person name="Nazareth L."/>
            <person name="Reid J."/>
            <person name="Worley K."/>
            <person name="Petrosino J."/>
            <person name="Highlander S."/>
            <person name="Gibbs R."/>
        </authorList>
    </citation>
    <scope>NUCLEOTIDE SEQUENCE [LARGE SCALE GENOMIC DNA]</scope>
    <source>
        <strain evidence="1">ATCC 33861</strain>
    </source>
</reference>
<evidence type="ECO:0000313" key="2">
    <source>
        <dbReference type="Proteomes" id="UP000006258"/>
    </source>
</evidence>
<dbReference type="GeneID" id="95430703"/>
<evidence type="ECO:0000313" key="1">
    <source>
        <dbReference type="EMBL" id="EFK56898.1"/>
    </source>
</evidence>
<dbReference type="PANTHER" id="PTHR39186:SF1">
    <property type="entry name" value="DUF2071 DOMAIN-CONTAINING PROTEIN"/>
    <property type="match status" value="1"/>
</dbReference>
<dbReference type="EMBL" id="ACHA02000012">
    <property type="protein sequence ID" value="EFK56898.1"/>
    <property type="molecule type" value="Genomic_DNA"/>
</dbReference>
<dbReference type="PANTHER" id="PTHR39186">
    <property type="entry name" value="DUF2071 FAMILY PROTEIN"/>
    <property type="match status" value="1"/>
</dbReference>
<dbReference type="InterPro" id="IPR018644">
    <property type="entry name" value="DUF2071"/>
</dbReference>
<sequence>MNAIQQLLTDIGHRPWNMPASKWQYYQEWNDALFLHFEIDYTHLRKLVPAPLHIDSFDGKYYISLVAFKMQNIRPRNLPAVRFISDFYEINVRTYIDNDQKKGVYFIHIEAEKALSAFVARTLSGLPYEKSGIARKTDQYTNDNIKKNFNLHSDFRIVDKVSEKSQLDLWLTERYCLYLERKSQLWRYDIHHKEWEIHNVHMNNLLVDYKFGDIKLSPSKMIKAHYSPGVKVISWKAEKLQFKSG</sequence>
<evidence type="ECO:0008006" key="3">
    <source>
        <dbReference type="Google" id="ProtNLM"/>
    </source>
</evidence>
<dbReference type="OrthoDB" id="1421826at2"/>
<dbReference type="STRING" id="525373.HMPREF0766_14101"/>
<dbReference type="RefSeq" id="WP_002995909.1">
    <property type="nucleotide sequence ID" value="NZ_GL379770.1"/>
</dbReference>
<keyword evidence="2" id="KW-1185">Reference proteome</keyword>
<dbReference type="Proteomes" id="UP000006258">
    <property type="component" value="Unassembled WGS sequence"/>
</dbReference>
<dbReference type="HOGENOM" id="CLU_081757_2_0_10"/>
<accession>D7VSZ7</accession>
<dbReference type="eggNOG" id="COG3361">
    <property type="taxonomic scope" value="Bacteria"/>
</dbReference>
<dbReference type="AlphaFoldDB" id="D7VSZ7"/>
<proteinExistence type="predicted"/>
<gene>
    <name evidence="1" type="ORF">HMPREF0766_14101</name>
</gene>
<dbReference type="SUPFAM" id="SSF160104">
    <property type="entry name" value="Acetoacetate decarboxylase-like"/>
    <property type="match status" value="1"/>
</dbReference>
<name>D7VSZ7_SPHSI</name>
<dbReference type="InterPro" id="IPR023375">
    <property type="entry name" value="ADC_dom_sf"/>
</dbReference>